<dbReference type="GO" id="GO:0016747">
    <property type="term" value="F:acyltransferase activity, transferring groups other than amino-acyl groups"/>
    <property type="evidence" value="ECO:0007669"/>
    <property type="project" value="InterPro"/>
</dbReference>
<dbReference type="Proteomes" id="UP000288623">
    <property type="component" value="Unassembled WGS sequence"/>
</dbReference>
<gene>
    <name evidence="2" type="ORF">QI30_00870</name>
</gene>
<dbReference type="OrthoDB" id="9785602at2"/>
<dbReference type="AlphaFoldDB" id="A0A433RYF0"/>
<evidence type="ECO:0000313" key="2">
    <source>
        <dbReference type="EMBL" id="RUS58301.1"/>
    </source>
</evidence>
<dbReference type="EMBL" id="JTFC01000005">
    <property type="protein sequence ID" value="RUS58301.1"/>
    <property type="molecule type" value="Genomic_DNA"/>
</dbReference>
<dbReference type="Gene3D" id="3.40.630.30">
    <property type="match status" value="1"/>
</dbReference>
<dbReference type="InterPro" id="IPR000182">
    <property type="entry name" value="GNAT_dom"/>
</dbReference>
<proteinExistence type="predicted"/>
<dbReference type="PANTHER" id="PTHR43792">
    <property type="entry name" value="GNAT FAMILY, PUTATIVE (AFU_ORTHOLOGUE AFUA_3G00765)-RELATED-RELATED"/>
    <property type="match status" value="1"/>
</dbReference>
<dbReference type="PROSITE" id="PS51186">
    <property type="entry name" value="GNAT"/>
    <property type="match status" value="1"/>
</dbReference>
<dbReference type="InterPro" id="IPR016181">
    <property type="entry name" value="Acyl_CoA_acyltransferase"/>
</dbReference>
<keyword evidence="3" id="KW-1185">Reference proteome</keyword>
<dbReference type="InterPro" id="IPR051531">
    <property type="entry name" value="N-acetyltransferase"/>
</dbReference>
<accession>A0A433RYF0</accession>
<reference evidence="2 3" key="1">
    <citation type="submission" date="2014-11" db="EMBL/GenBank/DDBJ databases">
        <title>Genome sequence and analysis of novel Kurthia sp.</title>
        <authorList>
            <person name="Lawson J.N."/>
            <person name="Gonzalez J.E."/>
            <person name="Rinauldi L."/>
            <person name="Xuan Z."/>
            <person name="Firman A."/>
            <person name="Shaddox L."/>
            <person name="Trudeau A."/>
            <person name="Shah S."/>
            <person name="Reiman D."/>
        </authorList>
    </citation>
    <scope>NUCLEOTIDE SEQUENCE [LARGE SCALE GENOMIC DNA]</scope>
    <source>
        <strain evidence="2 3">3B1D</strain>
    </source>
</reference>
<comment type="caution">
    <text evidence="2">The sequence shown here is derived from an EMBL/GenBank/DDBJ whole genome shotgun (WGS) entry which is preliminary data.</text>
</comment>
<dbReference type="SUPFAM" id="SSF55729">
    <property type="entry name" value="Acyl-CoA N-acyltransferases (Nat)"/>
    <property type="match status" value="1"/>
</dbReference>
<evidence type="ECO:0000259" key="1">
    <source>
        <dbReference type="PROSITE" id="PS51186"/>
    </source>
</evidence>
<protein>
    <recommendedName>
        <fullName evidence="1">N-acetyltransferase domain-containing protein</fullName>
    </recommendedName>
</protein>
<sequence length="173" mass="20167">MVILENNRLKLVQPDLQYLEAMHRIHADPSTNRYNPGGPHESIEQTREMLLNWMDDWTRDEIGYFIMIEKASNDVIGMCGVRYRDWQNGRIFNLAYRLDTAYTRKGYTKEANELVLQYIHDTIDTNPKIVARTKYNNIPSIKTAEALGLALNPRFDNFEEPGDVYLFNKGCFA</sequence>
<evidence type="ECO:0000313" key="3">
    <source>
        <dbReference type="Proteomes" id="UP000288623"/>
    </source>
</evidence>
<organism evidence="2 3">
    <name type="scientific">Candidatus Kurthia intestinigallinarum</name>
    <dbReference type="NCBI Taxonomy" id="1562256"/>
    <lineage>
        <taxon>Bacteria</taxon>
        <taxon>Bacillati</taxon>
        <taxon>Bacillota</taxon>
        <taxon>Bacilli</taxon>
        <taxon>Bacillales</taxon>
        <taxon>Caryophanaceae</taxon>
        <taxon>Kurthia</taxon>
    </lineage>
</organism>
<dbReference type="Pfam" id="PF13302">
    <property type="entry name" value="Acetyltransf_3"/>
    <property type="match status" value="1"/>
</dbReference>
<feature type="domain" description="N-acetyltransferase" evidence="1">
    <location>
        <begin position="9"/>
        <end position="171"/>
    </location>
</feature>
<name>A0A433RYF0_9BACL</name>
<dbReference type="RefSeq" id="WP_158620924.1">
    <property type="nucleotide sequence ID" value="NZ_JTFC01000005.1"/>
</dbReference>
<dbReference type="PANTHER" id="PTHR43792:SF13">
    <property type="entry name" value="ACETYLTRANSFERASE"/>
    <property type="match status" value="1"/>
</dbReference>